<dbReference type="SUPFAM" id="SSF50978">
    <property type="entry name" value="WD40 repeat-like"/>
    <property type="match status" value="1"/>
</dbReference>
<reference evidence="4" key="1">
    <citation type="submission" date="2010-06" db="EMBL/GenBank/DDBJ databases">
        <authorList>
            <person name="Jiang H."/>
            <person name="Abraham K."/>
            <person name="Ali S."/>
            <person name="Alsbrooks S.L."/>
            <person name="Anim B.N."/>
            <person name="Anosike U.S."/>
            <person name="Attaway T."/>
            <person name="Bandaranaike D.P."/>
            <person name="Battles P.K."/>
            <person name="Bell S.N."/>
            <person name="Bell A.V."/>
            <person name="Beltran B."/>
            <person name="Bickham C."/>
            <person name="Bustamante Y."/>
            <person name="Caleb T."/>
            <person name="Canada A."/>
            <person name="Cardenas V."/>
            <person name="Carter K."/>
            <person name="Chacko J."/>
            <person name="Chandrabose M.N."/>
            <person name="Chavez D."/>
            <person name="Chavez A."/>
            <person name="Chen L."/>
            <person name="Chu H.-S."/>
            <person name="Claassen K.J."/>
            <person name="Cockrell R."/>
            <person name="Collins M."/>
            <person name="Cooper J.A."/>
            <person name="Cree A."/>
            <person name="Curry S.M."/>
            <person name="Da Y."/>
            <person name="Dao M.D."/>
            <person name="Das B."/>
            <person name="Davila M.-L."/>
            <person name="Davy-Carroll L."/>
            <person name="Denson S."/>
            <person name="Dinh H."/>
            <person name="Ebong V.E."/>
            <person name="Edwards J.R."/>
            <person name="Egan A."/>
            <person name="El-Daye J."/>
            <person name="Escobedo L."/>
            <person name="Fernandez S."/>
            <person name="Fernando P.R."/>
            <person name="Flagg N."/>
            <person name="Forbes L.D."/>
            <person name="Fowler R.G."/>
            <person name="Fu Q."/>
            <person name="Gabisi R.A."/>
            <person name="Ganer J."/>
            <person name="Garbino Pronczuk A."/>
            <person name="Garcia R.M."/>
            <person name="Garner T."/>
            <person name="Garrett T.E."/>
            <person name="Gonzalez D.A."/>
            <person name="Hamid H."/>
            <person name="Hawkins E.S."/>
            <person name="Hirani K."/>
            <person name="Hogues M.E."/>
            <person name="Hollins B."/>
            <person name="Hsiao C.-H."/>
            <person name="Jabil R."/>
            <person name="James M.L."/>
            <person name="Jhangiani S.N."/>
            <person name="Johnson B."/>
            <person name="Johnson Q."/>
            <person name="Joshi V."/>
            <person name="Kalu J.B."/>
            <person name="Kam C."/>
            <person name="Kashfia A."/>
            <person name="Keebler J."/>
            <person name="Kisamo H."/>
            <person name="Kovar C.L."/>
            <person name="Lago L.A."/>
            <person name="Lai C.-Y."/>
            <person name="Laidlaw J."/>
            <person name="Lara F."/>
            <person name="Le T.-K."/>
            <person name="Lee S.L."/>
            <person name="Legall F.H."/>
            <person name="Lemon S.J."/>
            <person name="Lewis L.R."/>
            <person name="Li B."/>
            <person name="Liu Y."/>
            <person name="Liu Y.-S."/>
            <person name="Lopez J."/>
            <person name="Lozado R.J."/>
            <person name="Lu J."/>
            <person name="Madu R.C."/>
            <person name="Maheshwari M."/>
            <person name="Maheshwari R."/>
            <person name="Malloy K."/>
            <person name="Martinez E."/>
            <person name="Mathew T."/>
            <person name="Mercado I.C."/>
            <person name="Mercado C."/>
            <person name="Meyer B."/>
            <person name="Montgomery K."/>
            <person name="Morgan M.B."/>
            <person name="Munidasa M."/>
            <person name="Nazareth L.V."/>
            <person name="Nelson J."/>
            <person name="Ng B.M."/>
            <person name="Nguyen N.B."/>
            <person name="Nguyen P.Q."/>
            <person name="Nguyen T."/>
            <person name="Obregon M."/>
            <person name="Okwuonu G.O."/>
            <person name="Onwere C.G."/>
            <person name="Orozco G."/>
            <person name="Parra A."/>
            <person name="Patel S."/>
            <person name="Patil S."/>
            <person name="Perez A."/>
            <person name="Perez Y."/>
            <person name="Pham C."/>
            <person name="Primus E.L."/>
            <person name="Pu L.-L."/>
            <person name="Puazo M."/>
            <person name="Qin X."/>
            <person name="Quiroz J.B."/>
            <person name="Reese J."/>
            <person name="Richards S."/>
            <person name="Rives C.M."/>
            <person name="Robberts R."/>
            <person name="Ruiz S.J."/>
            <person name="Ruiz M.J."/>
            <person name="Santibanez J."/>
            <person name="Schneider B.W."/>
            <person name="Sisson I."/>
            <person name="Smith M."/>
            <person name="Sodergren E."/>
            <person name="Song X.-Z."/>
            <person name="Song B.B."/>
            <person name="Summersgill H."/>
            <person name="Thelus R."/>
            <person name="Thornton R.D."/>
            <person name="Trejos Z.Y."/>
            <person name="Usmani K."/>
            <person name="Vattathil S."/>
            <person name="Villasana D."/>
            <person name="Walker D.L."/>
            <person name="Wang S."/>
            <person name="Wang K."/>
            <person name="White C.S."/>
            <person name="Williams A.C."/>
            <person name="Williamson J."/>
            <person name="Wilson K."/>
            <person name="Woghiren I.O."/>
            <person name="Woodworth J.R."/>
            <person name="Worley K.C."/>
            <person name="Wright R.A."/>
            <person name="Wu W."/>
            <person name="Young L."/>
            <person name="Zhang L."/>
            <person name="Zhang J."/>
            <person name="Zhu Y."/>
            <person name="Muzny D.M."/>
            <person name="Weinstock G."/>
            <person name="Gibbs R.A."/>
        </authorList>
    </citation>
    <scope>NUCLEOTIDE SEQUENCE [LARGE SCALE GENOMIC DNA]</scope>
    <source>
        <strain evidence="4">LSR1</strain>
    </source>
</reference>
<evidence type="ECO:0000313" key="3">
    <source>
        <dbReference type="EnsemblMetazoa" id="XP_029341526.1"/>
    </source>
</evidence>
<dbReference type="InterPro" id="IPR015943">
    <property type="entry name" value="WD40/YVTN_repeat-like_dom_sf"/>
</dbReference>
<dbReference type="InterPro" id="IPR058543">
    <property type="entry name" value="Beta-prop_RSE1/DDB1/CPSF1_2nd"/>
</dbReference>
<evidence type="ECO:0000313" key="4">
    <source>
        <dbReference type="Proteomes" id="UP000007819"/>
    </source>
</evidence>
<dbReference type="RefSeq" id="XP_029341526.1">
    <property type="nucleotide sequence ID" value="XM_029485666.1"/>
</dbReference>
<name>A0A8R2JLQ9_ACYPI</name>
<dbReference type="OrthoDB" id="433457at2759"/>
<evidence type="ECO:0000259" key="1">
    <source>
        <dbReference type="Pfam" id="PF10433"/>
    </source>
</evidence>
<dbReference type="Gene3D" id="2.130.10.10">
    <property type="entry name" value="YVTN repeat-like/Quinoprotein amine dehydrogenase"/>
    <property type="match status" value="2"/>
</dbReference>
<dbReference type="InterPro" id="IPR018846">
    <property type="entry name" value="Beta-prop_RSE1/DDB1/CPSF1_1st"/>
</dbReference>
<dbReference type="InterPro" id="IPR036322">
    <property type="entry name" value="WD40_repeat_dom_sf"/>
</dbReference>
<dbReference type="EnsemblMetazoa" id="XM_029485666.1">
    <property type="protein sequence ID" value="XP_029341526.1"/>
    <property type="gene ID" value="LOC100159336"/>
</dbReference>
<sequence>MLFLKYEKTLNGKFKVTDLYLRYFGEISIPISLTYLDNKVIYVASKFGDSQLIKLHYELNETGSHLTILDQYLNLGPIVDMCLVDIDQRGQEQIVTCSGAYKDGSLRIINNGVGIQEIATIDLLGIKGIWSLSFNTKSDLDDTLVLSFVWHSKVLAYDSEEAEEIYVEGFESELQTFYCGKTLDNKMVQVTSASVRLICMESKKLISEWKVPYFRNINAVSCNGHQAVCSSGHDLYYIEIGSQKIFQNKYNIFVYTFDV</sequence>
<proteinExistence type="predicted"/>
<feature type="domain" description="RSE1/DDB1/CPSF1 second beta-propeller" evidence="2">
    <location>
        <begin position="115"/>
        <end position="242"/>
    </location>
</feature>
<evidence type="ECO:0000259" key="2">
    <source>
        <dbReference type="Pfam" id="PF23726"/>
    </source>
</evidence>
<dbReference type="InterPro" id="IPR050358">
    <property type="entry name" value="RSE1/DDB1/CFT1"/>
</dbReference>
<dbReference type="Pfam" id="PF10433">
    <property type="entry name" value="Beta-prop_RSE1_1st"/>
    <property type="match status" value="1"/>
</dbReference>
<dbReference type="PANTHER" id="PTHR10644">
    <property type="entry name" value="DNA REPAIR/RNA PROCESSING CPSF FAMILY"/>
    <property type="match status" value="1"/>
</dbReference>
<feature type="domain" description="RSE1/DDB1/CPSF1 first beta-propeller" evidence="1">
    <location>
        <begin position="14"/>
        <end position="59"/>
    </location>
</feature>
<dbReference type="KEGG" id="api:100159336"/>
<accession>A0A8R2JLQ9</accession>
<dbReference type="GeneID" id="100159336"/>
<organism evidence="3 4">
    <name type="scientific">Acyrthosiphon pisum</name>
    <name type="common">Pea aphid</name>
    <dbReference type="NCBI Taxonomy" id="7029"/>
    <lineage>
        <taxon>Eukaryota</taxon>
        <taxon>Metazoa</taxon>
        <taxon>Ecdysozoa</taxon>
        <taxon>Arthropoda</taxon>
        <taxon>Hexapoda</taxon>
        <taxon>Insecta</taxon>
        <taxon>Pterygota</taxon>
        <taxon>Neoptera</taxon>
        <taxon>Paraneoptera</taxon>
        <taxon>Hemiptera</taxon>
        <taxon>Sternorrhyncha</taxon>
        <taxon>Aphidomorpha</taxon>
        <taxon>Aphidoidea</taxon>
        <taxon>Aphididae</taxon>
        <taxon>Macrosiphini</taxon>
        <taxon>Acyrthosiphon</taxon>
    </lineage>
</organism>
<dbReference type="Proteomes" id="UP000007819">
    <property type="component" value="Chromosome X"/>
</dbReference>
<protein>
    <submittedName>
        <fullName evidence="3">Uncharacterized protein</fullName>
    </submittedName>
</protein>
<dbReference type="Pfam" id="PF23726">
    <property type="entry name" value="Beta-prop_RSE1_2nd"/>
    <property type="match status" value="1"/>
</dbReference>
<dbReference type="AlphaFoldDB" id="A0A8R2JLQ9"/>
<keyword evidence="4" id="KW-1185">Reference proteome</keyword>
<reference evidence="3" key="2">
    <citation type="submission" date="2022-06" db="UniProtKB">
        <authorList>
            <consortium name="EnsemblMetazoa"/>
        </authorList>
    </citation>
    <scope>IDENTIFICATION</scope>
</reference>